<keyword evidence="3" id="KW-1185">Reference proteome</keyword>
<dbReference type="GO" id="GO:0031177">
    <property type="term" value="F:phosphopantetheine binding"/>
    <property type="evidence" value="ECO:0007669"/>
    <property type="project" value="TreeGrafter"/>
</dbReference>
<dbReference type="GO" id="GO:0043041">
    <property type="term" value="P:amino acid activation for nonribosomal peptide biosynthetic process"/>
    <property type="evidence" value="ECO:0007669"/>
    <property type="project" value="TreeGrafter"/>
</dbReference>
<evidence type="ECO:0000259" key="1">
    <source>
        <dbReference type="Pfam" id="PF00668"/>
    </source>
</evidence>
<dbReference type="PANTHER" id="PTHR45527:SF1">
    <property type="entry name" value="FATTY ACID SYNTHASE"/>
    <property type="match status" value="1"/>
</dbReference>
<organism evidence="2 3">
    <name type="scientific">Streptomyces seoulensis</name>
    <dbReference type="NCBI Taxonomy" id="73044"/>
    <lineage>
        <taxon>Bacteria</taxon>
        <taxon>Bacillati</taxon>
        <taxon>Actinomycetota</taxon>
        <taxon>Actinomycetes</taxon>
        <taxon>Kitasatosporales</taxon>
        <taxon>Streptomycetaceae</taxon>
        <taxon>Streptomyces</taxon>
    </lineage>
</organism>
<sequence length="430" mass="46993">MTTQTGAAPDGLWRGVPHRMSIGLRHQLRDDGSLPSENLTCFLFAFPGVRVDVPRLERALARAVTANPALSHHYRVDPDHGPQYREAEWRPRIDVVQPPGRGWESTRTAARRIADAELDNPFDLRDGRLLRVTAVRRPDGDGTVLVVTIDHTVCDGISYAQFLDDLSAAYRDEDTAAPDRPRASLARVAAAERRALAGAAREELCDAWRGRLPDGIPELVLARPTPWTACTAEGDQATTVLSGPEYERHVRHAAELSVSSFMLATAKLLHAMRPSVLGDELSFFSPLPGRFVPAARGVLGNFVSVLPVTVPAPRSADVAATAEAVREGVLWTLRHQGVPFDVIRDAVGNGDAGNGEFSYQRRSVFISGNPVMRLELDGFQGQMSVPTLSDAMFDISLWIADTGTELRASSVFRTSLLDRSLVETWLSALH</sequence>
<dbReference type="Pfam" id="PF00668">
    <property type="entry name" value="Condensation"/>
    <property type="match status" value="1"/>
</dbReference>
<dbReference type="Gene3D" id="3.30.559.10">
    <property type="entry name" value="Chloramphenicol acetyltransferase-like domain"/>
    <property type="match status" value="1"/>
</dbReference>
<dbReference type="GO" id="GO:0008610">
    <property type="term" value="P:lipid biosynthetic process"/>
    <property type="evidence" value="ECO:0007669"/>
    <property type="project" value="UniProtKB-ARBA"/>
</dbReference>
<proteinExistence type="predicted"/>
<evidence type="ECO:0000313" key="2">
    <source>
        <dbReference type="EMBL" id="QBJ93592.1"/>
    </source>
</evidence>
<protein>
    <recommendedName>
        <fullName evidence="1">Condensation domain-containing protein</fullName>
    </recommendedName>
</protein>
<feature type="domain" description="Condensation" evidence="1">
    <location>
        <begin position="50"/>
        <end position="429"/>
    </location>
</feature>
<accession>A0A4P6U2Z2</accession>
<dbReference type="STRING" id="73044.GCA_000725795_05185"/>
<dbReference type="InterPro" id="IPR001242">
    <property type="entry name" value="Condensation_dom"/>
</dbReference>
<dbReference type="AlphaFoldDB" id="A0A4P6U2Z2"/>
<dbReference type="EMBL" id="CP032229">
    <property type="protein sequence ID" value="QBJ93592.1"/>
    <property type="molecule type" value="Genomic_DNA"/>
</dbReference>
<dbReference type="Proteomes" id="UP000292547">
    <property type="component" value="Chromosome"/>
</dbReference>
<dbReference type="GO" id="GO:0005829">
    <property type="term" value="C:cytosol"/>
    <property type="evidence" value="ECO:0007669"/>
    <property type="project" value="TreeGrafter"/>
</dbReference>
<dbReference type="SUPFAM" id="SSF52777">
    <property type="entry name" value="CoA-dependent acyltransferases"/>
    <property type="match status" value="2"/>
</dbReference>
<evidence type="ECO:0000313" key="3">
    <source>
        <dbReference type="Proteomes" id="UP000292547"/>
    </source>
</evidence>
<reference evidence="2 3" key="1">
    <citation type="submission" date="2018-08" db="EMBL/GenBank/DDBJ databases">
        <title>The complete genome sequence of Streptomyces seoulensis, a pioneer strain for nickel superoxide dismutase discovery.</title>
        <authorList>
            <person name="Shin J."/>
            <person name="Lee J.-S."/>
            <person name="Lee E.-J."/>
            <person name="Youn H.-D."/>
        </authorList>
    </citation>
    <scope>NUCLEOTIDE SEQUENCE [LARGE SCALE GENOMIC DNA]</scope>
    <source>
        <strain evidence="2 3">KCTC 9819</strain>
    </source>
</reference>
<dbReference type="GeneID" id="300102588"/>
<name>A0A4P6U2Z2_STRSO</name>
<dbReference type="PANTHER" id="PTHR45527">
    <property type="entry name" value="NONRIBOSOMAL PEPTIDE SYNTHETASE"/>
    <property type="match status" value="1"/>
</dbReference>
<dbReference type="KEGG" id="sseo:D0Z67_27165"/>
<dbReference type="RefSeq" id="WP_031183276.1">
    <property type="nucleotide sequence ID" value="NZ_CP032229.1"/>
</dbReference>
<dbReference type="OrthoDB" id="4313257at2"/>
<dbReference type="GO" id="GO:0047527">
    <property type="term" value="F:2,3-dihydroxybenzoate-serine ligase activity"/>
    <property type="evidence" value="ECO:0007669"/>
    <property type="project" value="TreeGrafter"/>
</dbReference>
<dbReference type="InterPro" id="IPR023213">
    <property type="entry name" value="CAT-like_dom_sf"/>
</dbReference>
<dbReference type="GO" id="GO:0009366">
    <property type="term" value="C:enterobactin synthetase complex"/>
    <property type="evidence" value="ECO:0007669"/>
    <property type="project" value="TreeGrafter"/>
</dbReference>
<gene>
    <name evidence="2" type="ORF">D0Z67_27165</name>
</gene>
<dbReference type="GO" id="GO:0009239">
    <property type="term" value="P:enterobactin biosynthetic process"/>
    <property type="evidence" value="ECO:0007669"/>
    <property type="project" value="TreeGrafter"/>
</dbReference>
<dbReference type="Gene3D" id="3.30.559.30">
    <property type="entry name" value="Nonribosomal peptide synthetase, condensation domain"/>
    <property type="match status" value="1"/>
</dbReference>